<dbReference type="Proteomes" id="UP001171687">
    <property type="component" value="Unassembled WGS sequence"/>
</dbReference>
<protein>
    <submittedName>
        <fullName evidence="3">Alpha/beta fold hydrolase</fullName>
    </submittedName>
    <submittedName>
        <fullName evidence="4">Carboxylesterase</fullName>
    </submittedName>
</protein>
<name>A0AAP8PNI6_9STAP</name>
<proteinExistence type="predicted"/>
<evidence type="ECO:0000313" key="5">
    <source>
        <dbReference type="Proteomes" id="UP000242470"/>
    </source>
</evidence>
<sequence>MINVKQPNPIFLEGESSDHAVLLLHSFTGTVRDVKLLANKLNKAGFTCYVPPYEGHGLKLTELMQYDINDWWDDARAAYQWLKNKGYEHISVMGVSLGGILALRLAENVDVATVLVMSTPYRKDVAGLTDRLTYYGQKMGDLMGLNESEIEDAIAQIKDYEPGLNQFKVMTEDTMDHLDQIKAPVAIKYGKQDEPVYEKSAQFIYENINHDDKELQGYTDCKHLMTQGKGHAEVEADAIAFLEDYR</sequence>
<dbReference type="GeneID" id="64981243"/>
<dbReference type="AlphaFoldDB" id="A0AAP8PNI6"/>
<evidence type="ECO:0000259" key="2">
    <source>
        <dbReference type="Pfam" id="PF12146"/>
    </source>
</evidence>
<dbReference type="InterPro" id="IPR022742">
    <property type="entry name" value="Hydrolase_4"/>
</dbReference>
<dbReference type="Pfam" id="PF12146">
    <property type="entry name" value="Hydrolase_4"/>
    <property type="match status" value="1"/>
</dbReference>
<dbReference type="GO" id="GO:0052689">
    <property type="term" value="F:carboxylic ester hydrolase activity"/>
    <property type="evidence" value="ECO:0007669"/>
    <property type="project" value="InterPro"/>
</dbReference>
<dbReference type="PANTHER" id="PTHR46623:SF6">
    <property type="entry name" value="ALPHA_BETA-HYDROLASES SUPERFAMILY PROTEIN"/>
    <property type="match status" value="1"/>
</dbReference>
<reference evidence="4 5" key="1">
    <citation type="submission" date="2017-08" db="EMBL/GenBank/DDBJ databases">
        <title>Draft genome sequences of 64 type strains of genus Staph aureus.</title>
        <authorList>
            <person name="Cole K."/>
            <person name="Golubchik T."/>
            <person name="Russell J."/>
            <person name="Foster D."/>
            <person name="Llewelyn M."/>
            <person name="Wilson D."/>
            <person name="Crook D."/>
            <person name="Paul J."/>
        </authorList>
    </citation>
    <scope>NUCLEOTIDE SEQUENCE [LARGE SCALE GENOMIC DNA]</scope>
    <source>
        <strain evidence="4 5">NCTC 12101</strain>
    </source>
</reference>
<dbReference type="EMBL" id="JAUHQC010000010">
    <property type="protein sequence ID" value="MDN4533224.1"/>
    <property type="molecule type" value="Genomic_DNA"/>
</dbReference>
<evidence type="ECO:0000256" key="1">
    <source>
        <dbReference type="PIRSR" id="PIRSR017388-1"/>
    </source>
</evidence>
<accession>A0AAP8PNI6</accession>
<dbReference type="PANTHER" id="PTHR46623">
    <property type="entry name" value="CARBOXYMETHYLENEBUTENOLIDASE-RELATED"/>
    <property type="match status" value="1"/>
</dbReference>
<dbReference type="InterPro" id="IPR029058">
    <property type="entry name" value="AB_hydrolase_fold"/>
</dbReference>
<dbReference type="InterPro" id="IPR012354">
    <property type="entry name" value="Esterase_lipase"/>
</dbReference>
<comment type="caution">
    <text evidence="4">The sequence shown here is derived from an EMBL/GenBank/DDBJ whole genome shotgun (WGS) entry which is preliminary data.</text>
</comment>
<feature type="domain" description="Serine aminopeptidase S33" evidence="2">
    <location>
        <begin position="17"/>
        <end position="121"/>
    </location>
</feature>
<dbReference type="SUPFAM" id="SSF53474">
    <property type="entry name" value="alpha/beta-Hydrolases"/>
    <property type="match status" value="1"/>
</dbReference>
<organism evidence="4 5">
    <name type="scientific">Staphylococcus auricularis</name>
    <dbReference type="NCBI Taxonomy" id="29379"/>
    <lineage>
        <taxon>Bacteria</taxon>
        <taxon>Bacillati</taxon>
        <taxon>Bacillota</taxon>
        <taxon>Bacilli</taxon>
        <taxon>Bacillales</taxon>
        <taxon>Staphylococcaceae</taxon>
        <taxon>Staphylococcus</taxon>
    </lineage>
</organism>
<dbReference type="EMBL" id="PPQW01000057">
    <property type="protein sequence ID" value="PNZ66523.1"/>
    <property type="molecule type" value="Genomic_DNA"/>
</dbReference>
<feature type="active site" description="Charge relay system" evidence="1">
    <location>
        <position position="223"/>
    </location>
</feature>
<dbReference type="RefSeq" id="WP_059107740.1">
    <property type="nucleotide sequence ID" value="NZ_AP024589.1"/>
</dbReference>
<dbReference type="Gene3D" id="3.40.50.1820">
    <property type="entry name" value="alpha/beta hydrolase"/>
    <property type="match status" value="1"/>
</dbReference>
<dbReference type="PIRSF" id="PIRSF017388">
    <property type="entry name" value="Esterase_lipase"/>
    <property type="match status" value="1"/>
</dbReference>
<gene>
    <name evidence="4" type="ORF">CD158_08190</name>
    <name evidence="3" type="ORF">QYH67_06530</name>
</gene>
<dbReference type="Proteomes" id="UP000242470">
    <property type="component" value="Unassembled WGS sequence"/>
</dbReference>
<keyword evidence="3" id="KW-0378">Hydrolase</keyword>
<evidence type="ECO:0000313" key="4">
    <source>
        <dbReference type="EMBL" id="PNZ66523.1"/>
    </source>
</evidence>
<feature type="active site" description="Charge relay system" evidence="1">
    <location>
        <position position="193"/>
    </location>
</feature>
<feature type="active site" description="Nucleophile" evidence="1">
    <location>
        <position position="96"/>
    </location>
</feature>
<dbReference type="InterPro" id="IPR051049">
    <property type="entry name" value="Dienelactone_hydrolase-like"/>
</dbReference>
<reference evidence="3" key="2">
    <citation type="submission" date="2023-07" db="EMBL/GenBank/DDBJ databases">
        <title>Evaluation of the beneficial properties of pineapple isolates.</title>
        <authorList>
            <person name="Adefiranye O."/>
        </authorList>
    </citation>
    <scope>NUCLEOTIDE SEQUENCE</scope>
    <source>
        <strain evidence="3">PAPLE_T1</strain>
    </source>
</reference>
<evidence type="ECO:0000313" key="3">
    <source>
        <dbReference type="EMBL" id="MDN4533224.1"/>
    </source>
</evidence>